<accession>A0A371B276</accession>
<keyword evidence="2" id="KW-0472">Membrane</keyword>
<sequence length="366" mass="39470">MMHDFPDTGELIIVERVEHEPVYTRNSTLPWVIAALVGFGLLFATIIPRVDFAEMGEMARAWTGSGQGSETKKLAPEMQALLNETLAGKPALAEEGTAAEQLNEAMPLSTLPVEAARPFVMPYDSIPIADRALRCLTQAVYYEAGFEPMEGRHAVAQVILNRMRHPAYPNSVCGVVYQGSSRPGCQFSFTCDGSLYRAPDPKAWAVARDVAQQALSGKVTSAVGMATHYHANYVSPYWAPKLTKINKIGAHIFYRWPGNWGRPGAFTDGYSGKEFIPALSSLANINAGKLGMDGEELLEEAATAPAALPPDPTDRRAENDLGGRMDVSKGWKLTIPSPTESRGAYERAQMSQGTIAAPATVAGATP</sequence>
<organism evidence="4 5">
    <name type="scientific">Sphingorhabdus pulchriflava</name>
    <dbReference type="NCBI Taxonomy" id="2292257"/>
    <lineage>
        <taxon>Bacteria</taxon>
        <taxon>Pseudomonadati</taxon>
        <taxon>Pseudomonadota</taxon>
        <taxon>Alphaproteobacteria</taxon>
        <taxon>Sphingomonadales</taxon>
        <taxon>Sphingomonadaceae</taxon>
        <taxon>Sphingorhabdus</taxon>
    </lineage>
</organism>
<dbReference type="AlphaFoldDB" id="A0A371B276"/>
<dbReference type="OrthoDB" id="9785345at2"/>
<feature type="compositionally biased region" description="Basic and acidic residues" evidence="1">
    <location>
        <begin position="312"/>
        <end position="329"/>
    </location>
</feature>
<evidence type="ECO:0000259" key="3">
    <source>
        <dbReference type="Pfam" id="PF07486"/>
    </source>
</evidence>
<keyword evidence="4" id="KW-0378">Hydrolase</keyword>
<name>A0A371B276_9SPHN</name>
<dbReference type="EMBL" id="QRGP01000003">
    <property type="protein sequence ID" value="RDV01695.1"/>
    <property type="molecule type" value="Genomic_DNA"/>
</dbReference>
<dbReference type="RefSeq" id="WP_115550473.1">
    <property type="nucleotide sequence ID" value="NZ_QRGP01000003.1"/>
</dbReference>
<evidence type="ECO:0000313" key="5">
    <source>
        <dbReference type="Proteomes" id="UP000263833"/>
    </source>
</evidence>
<evidence type="ECO:0000313" key="4">
    <source>
        <dbReference type="EMBL" id="RDV01695.1"/>
    </source>
</evidence>
<dbReference type="InterPro" id="IPR042047">
    <property type="entry name" value="SleB_dom1"/>
</dbReference>
<feature type="region of interest" description="Disordered" evidence="1">
    <location>
        <begin position="303"/>
        <end position="366"/>
    </location>
</feature>
<keyword evidence="2" id="KW-1133">Transmembrane helix</keyword>
<gene>
    <name evidence="4" type="ORF">DXH95_15560</name>
</gene>
<evidence type="ECO:0000256" key="2">
    <source>
        <dbReference type="SAM" id="Phobius"/>
    </source>
</evidence>
<comment type="caution">
    <text evidence="4">The sequence shown here is derived from an EMBL/GenBank/DDBJ whole genome shotgun (WGS) entry which is preliminary data.</text>
</comment>
<reference evidence="5" key="1">
    <citation type="submission" date="2018-08" db="EMBL/GenBank/DDBJ databases">
        <authorList>
            <person name="Kim S.-J."/>
            <person name="Jung G.-Y."/>
        </authorList>
    </citation>
    <scope>NUCLEOTIDE SEQUENCE [LARGE SCALE GENOMIC DNA]</scope>
    <source>
        <strain evidence="5">GY_G</strain>
    </source>
</reference>
<dbReference type="GO" id="GO:0016787">
    <property type="term" value="F:hydrolase activity"/>
    <property type="evidence" value="ECO:0007669"/>
    <property type="project" value="UniProtKB-KW"/>
</dbReference>
<dbReference type="InterPro" id="IPR011105">
    <property type="entry name" value="Cell_wall_hydrolase_SleB"/>
</dbReference>
<proteinExistence type="predicted"/>
<keyword evidence="5" id="KW-1185">Reference proteome</keyword>
<feature type="transmembrane region" description="Helical" evidence="2">
    <location>
        <begin position="29"/>
        <end position="50"/>
    </location>
</feature>
<dbReference type="Gene3D" id="1.10.10.2520">
    <property type="entry name" value="Cell wall hydrolase SleB, domain 1"/>
    <property type="match status" value="1"/>
</dbReference>
<dbReference type="Pfam" id="PF07486">
    <property type="entry name" value="Hydrolase_2"/>
    <property type="match status" value="1"/>
</dbReference>
<keyword evidence="2" id="KW-0812">Transmembrane</keyword>
<feature type="domain" description="Cell wall hydrolase SleB" evidence="3">
    <location>
        <begin position="147"/>
        <end position="254"/>
    </location>
</feature>
<protein>
    <submittedName>
        <fullName evidence="4">Cell wall hydrolase</fullName>
    </submittedName>
</protein>
<dbReference type="Proteomes" id="UP000263833">
    <property type="component" value="Unassembled WGS sequence"/>
</dbReference>
<evidence type="ECO:0000256" key="1">
    <source>
        <dbReference type="SAM" id="MobiDB-lite"/>
    </source>
</evidence>